<dbReference type="InterPro" id="IPR011854">
    <property type="entry name" value="HypE"/>
</dbReference>
<reference evidence="5 6" key="1">
    <citation type="submission" date="2020-10" db="EMBL/GenBank/DDBJ databases">
        <title>Thermofilum lucidum 3507LT sp. nov. a novel member of Thermofilaceae family isolated from Chile hot spring, and proposal of description order Thermofilales.</title>
        <authorList>
            <person name="Zayulina K.S."/>
            <person name="Elcheninov A.G."/>
            <person name="Toshchakov S.V."/>
            <person name="Kublanov I.V."/>
        </authorList>
    </citation>
    <scope>NUCLEOTIDE SEQUENCE [LARGE SCALE GENOMIC DNA]</scope>
    <source>
        <strain evidence="5 6">3507LT</strain>
    </source>
</reference>
<name>A0A7L9FIA4_9CREN</name>
<dbReference type="EMBL" id="CP062310">
    <property type="protein sequence ID" value="QOJ79371.1"/>
    <property type="molecule type" value="Genomic_DNA"/>
</dbReference>
<keyword evidence="6" id="KW-1185">Reference proteome</keyword>
<dbReference type="InterPro" id="IPR036921">
    <property type="entry name" value="PurM-like_N_sf"/>
</dbReference>
<feature type="domain" description="PurM-like C-terminal" evidence="3">
    <location>
        <begin position="159"/>
        <end position="267"/>
    </location>
</feature>
<dbReference type="InterPro" id="IPR016188">
    <property type="entry name" value="PurM-like_N"/>
</dbReference>
<dbReference type="SUPFAM" id="SSF55326">
    <property type="entry name" value="PurM N-terminal domain-like"/>
    <property type="match status" value="1"/>
</dbReference>
<dbReference type="KEGG" id="thel:IG193_02605"/>
<dbReference type="Pfam" id="PF02769">
    <property type="entry name" value="AIRS_C"/>
    <property type="match status" value="1"/>
</dbReference>
<proteinExistence type="inferred from homology"/>
<evidence type="ECO:0008006" key="7">
    <source>
        <dbReference type="Google" id="ProtNLM"/>
    </source>
</evidence>
<comment type="similarity">
    <text evidence="1">Belongs to the HypE family.</text>
</comment>
<evidence type="ECO:0000259" key="2">
    <source>
        <dbReference type="Pfam" id="PF00586"/>
    </source>
</evidence>
<protein>
    <recommendedName>
        <fullName evidence="7">AIR synthase</fullName>
    </recommendedName>
</protein>
<sequence>MKLGKIPLNELLGTLREVGIAPSLDANTVEGDLVASTNPAVGVPLEALGFFAFHYSASNVAVAHAQPLYAFLSLTMPPTSTDEEASLVIKAFADECRRYGVKLVGGHTARYEGIEYPLAVSTVIGRRVRDRKPPSTGDSIYALGVVGAEAAWLLGSEVPLREMTPLDYALLLQRVPEVKFMHDVSEGGVLGALLEVSHFYGLQIEVQADGIKVYPGLPPELDPLTAPTYGVLLAFTDEPAKLEAVCNDGNIACARIGYVKQEGVGVVYKSSVYVEPLPSPLVELYNPYTPGEFELAQVELAARSLLKTPGFEQLVPEVGSNIAFARTRPEKPEDVAAIEGRIVRTPRGLRVCGRVAYGASRHLARVLIEASKLDPRLRSAINLRPDPLFLEALRSMGIVPVVVSGVHSECPVSYAIASGARGVAFYYSNVPNLEPSLVILAETPTALVEIIREALNRRKTLSSPEPPNTR</sequence>
<dbReference type="PANTHER" id="PTHR30303">
    <property type="entry name" value="HYDROGENASE ISOENZYMES FORMATION PROTEIN HYPE"/>
    <property type="match status" value="1"/>
</dbReference>
<feature type="domain" description="PurM-like N-terminal" evidence="2">
    <location>
        <begin position="43"/>
        <end position="126"/>
    </location>
</feature>
<dbReference type="InterPro" id="IPR010918">
    <property type="entry name" value="PurM-like_C_dom"/>
</dbReference>
<dbReference type="SUPFAM" id="SSF56042">
    <property type="entry name" value="PurM C-terminal domain-like"/>
    <property type="match status" value="1"/>
</dbReference>
<evidence type="ECO:0000259" key="3">
    <source>
        <dbReference type="Pfam" id="PF02769"/>
    </source>
</evidence>
<dbReference type="Gene3D" id="3.40.225.10">
    <property type="entry name" value="Class II aldolase/adducin N-terminal domain"/>
    <property type="match status" value="1"/>
</dbReference>
<evidence type="ECO:0000313" key="5">
    <source>
        <dbReference type="EMBL" id="QOJ79371.1"/>
    </source>
</evidence>
<dbReference type="InParanoid" id="A0A7L9FIA4"/>
<dbReference type="AlphaFoldDB" id="A0A7L9FIA4"/>
<dbReference type="PANTHER" id="PTHR30303:SF4">
    <property type="entry name" value="HYDROGENASE EXPRESSION_FORMATION PROTEIN HYPE"/>
    <property type="match status" value="1"/>
</dbReference>
<dbReference type="Pfam" id="PF10120">
    <property type="entry name" value="ThiN"/>
    <property type="match status" value="1"/>
</dbReference>
<dbReference type="GeneID" id="59148751"/>
<feature type="domain" description="Thiamine-phosphate synthase ThiN" evidence="4">
    <location>
        <begin position="298"/>
        <end position="452"/>
    </location>
</feature>
<dbReference type="Pfam" id="PF00586">
    <property type="entry name" value="AIRS"/>
    <property type="match status" value="1"/>
</dbReference>
<dbReference type="InterPro" id="IPR036676">
    <property type="entry name" value="PurM-like_C_sf"/>
</dbReference>
<evidence type="ECO:0000313" key="6">
    <source>
        <dbReference type="Proteomes" id="UP000594121"/>
    </source>
</evidence>
<dbReference type="Proteomes" id="UP000594121">
    <property type="component" value="Chromosome"/>
</dbReference>
<dbReference type="SUPFAM" id="SSF53639">
    <property type="entry name" value="AraD/HMP-PK domain-like"/>
    <property type="match status" value="1"/>
</dbReference>
<accession>A0A7L9FIA4</accession>
<dbReference type="Gene3D" id="3.90.650.10">
    <property type="entry name" value="PurM-like C-terminal domain"/>
    <property type="match status" value="1"/>
</dbReference>
<dbReference type="InterPro" id="IPR036409">
    <property type="entry name" value="Aldolase_II/adducin_N_sf"/>
</dbReference>
<dbReference type="RefSeq" id="WP_192819343.1">
    <property type="nucleotide sequence ID" value="NZ_CP062310.1"/>
</dbReference>
<gene>
    <name evidence="5" type="ORF">IG193_02605</name>
</gene>
<dbReference type="InterPro" id="IPR019293">
    <property type="entry name" value="ThiN"/>
</dbReference>
<organism evidence="5 6">
    <name type="scientific">Infirmifilum lucidum</name>
    <dbReference type="NCBI Taxonomy" id="2776706"/>
    <lineage>
        <taxon>Archaea</taxon>
        <taxon>Thermoproteota</taxon>
        <taxon>Thermoprotei</taxon>
        <taxon>Thermofilales</taxon>
        <taxon>Thermofilaceae</taxon>
        <taxon>Infirmifilum</taxon>
    </lineage>
</organism>
<evidence type="ECO:0000256" key="1">
    <source>
        <dbReference type="ARBA" id="ARBA00006243"/>
    </source>
</evidence>
<evidence type="ECO:0000259" key="4">
    <source>
        <dbReference type="Pfam" id="PF10120"/>
    </source>
</evidence>
<dbReference type="Gene3D" id="3.30.1330.10">
    <property type="entry name" value="PurM-like, N-terminal domain"/>
    <property type="match status" value="1"/>
</dbReference>
<dbReference type="GO" id="GO:0051604">
    <property type="term" value="P:protein maturation"/>
    <property type="evidence" value="ECO:0007669"/>
    <property type="project" value="TreeGrafter"/>
</dbReference>